<dbReference type="AlphaFoldDB" id="A0A0R2S9G5"/>
<comment type="caution">
    <text evidence="2">The sequence shown here is derived from an EMBL/GenBank/DDBJ whole genome shotgun (WGS) entry which is preliminary data.</text>
</comment>
<evidence type="ECO:0008006" key="4">
    <source>
        <dbReference type="Google" id="ProtNLM"/>
    </source>
</evidence>
<dbReference type="Pfam" id="PF03929">
    <property type="entry name" value="PepSY_TM"/>
    <property type="match status" value="1"/>
</dbReference>
<keyword evidence="1" id="KW-0472">Membrane</keyword>
<name>A0A0R2S9G5_9GAMM</name>
<dbReference type="PANTHER" id="PTHR34219:SF6">
    <property type="entry name" value="BLR3280 PROTEIN"/>
    <property type="match status" value="1"/>
</dbReference>
<evidence type="ECO:0000313" key="3">
    <source>
        <dbReference type="Proteomes" id="UP000051934"/>
    </source>
</evidence>
<keyword evidence="1" id="KW-1133">Transmembrane helix</keyword>
<feature type="transmembrane region" description="Helical" evidence="1">
    <location>
        <begin position="239"/>
        <end position="259"/>
    </location>
</feature>
<evidence type="ECO:0000313" key="2">
    <source>
        <dbReference type="EMBL" id="KRO71512.1"/>
    </source>
</evidence>
<dbReference type="PANTHER" id="PTHR34219">
    <property type="entry name" value="IRON-REGULATED INNER MEMBRANE PROTEIN-RELATED"/>
    <property type="match status" value="1"/>
</dbReference>
<proteinExistence type="predicted"/>
<gene>
    <name evidence="2" type="ORF">ABR69_00465</name>
</gene>
<evidence type="ECO:0000256" key="1">
    <source>
        <dbReference type="SAM" id="Phobius"/>
    </source>
</evidence>
<organism evidence="2 3">
    <name type="scientific">OM182 bacterium BACL3 MAG-120507-bin80</name>
    <dbReference type="NCBI Taxonomy" id="1655577"/>
    <lineage>
        <taxon>Bacteria</taxon>
        <taxon>Pseudomonadati</taxon>
        <taxon>Pseudomonadota</taxon>
        <taxon>Gammaproteobacteria</taxon>
        <taxon>OMG group</taxon>
        <taxon>OM182 clade</taxon>
    </lineage>
</organism>
<reference evidence="2 3" key="1">
    <citation type="submission" date="2015-10" db="EMBL/GenBank/DDBJ databases">
        <title>Metagenome-Assembled Genomes uncover a global brackish microbiome.</title>
        <authorList>
            <person name="Hugerth L.W."/>
            <person name="Larsson J."/>
            <person name="Alneberg J."/>
            <person name="Lindh M.V."/>
            <person name="Legrand C."/>
            <person name="Pinhassi J."/>
            <person name="Andersson A.F."/>
        </authorList>
    </citation>
    <scope>NUCLEOTIDE SEQUENCE [LARGE SCALE GENOMIC DNA]</scope>
    <source>
        <strain evidence="2">BACL4 MAG-120507-bin80</strain>
    </source>
</reference>
<feature type="transmembrane region" description="Helical" evidence="1">
    <location>
        <begin position="442"/>
        <end position="463"/>
    </location>
</feature>
<feature type="transmembrane region" description="Helical" evidence="1">
    <location>
        <begin position="192"/>
        <end position="219"/>
    </location>
</feature>
<sequence length="468" mass="53297">MCLLFALWFASGIVMMYVEYPELTEEERIENLPVLALDEILLSPFQASEAIRAESAFSSVKLTSILSRPAYMFEGINRTPHFVFADTGEHLSSINEDSAVRAASLSGFSGSDSSPSYERMIELDQWTLSAGLDQFRPLHKVSLNDAAGTELYISDRSGQVVRDTHRTERFWNWLGSTIHWIYPVQLRRNASLWNQVIICVSMLGIFSVVTGGIIGLMRVRVKNLYQGKHISPYRGWMKWHHIMGLCTLVFVSTFIFSGLMSMGPWGVFSANTPAGPQIERYTGGSTMRLADLPIPDYSTLSQPIKEINWHRIQNQPYYTSMESLGKVEVNFGDNSSNNQPTVLLAKIGEAIPNLIPNSDLLSMEIIRQPDDYYYSRHNRYRPFPVYRAKFDDPESTWYHIDLGTGEIVNRVTDASRRERWLFNGLHSLDFQFLLQNRPVWDLLVILLSLIGLAFSLTSVVIGWRRLTS</sequence>
<dbReference type="InterPro" id="IPR005625">
    <property type="entry name" value="PepSY-ass_TM"/>
</dbReference>
<keyword evidence="1" id="KW-0812">Transmembrane</keyword>
<protein>
    <recommendedName>
        <fullName evidence="4">Peptidase</fullName>
    </recommendedName>
</protein>
<accession>A0A0R2S9G5</accession>
<dbReference type="EMBL" id="LIBB01000171">
    <property type="protein sequence ID" value="KRO71512.1"/>
    <property type="molecule type" value="Genomic_DNA"/>
</dbReference>
<dbReference type="Proteomes" id="UP000051934">
    <property type="component" value="Unassembled WGS sequence"/>
</dbReference>